<gene>
    <name evidence="1" type="ORF">LCOR_09392.1</name>
</gene>
<dbReference type="Proteomes" id="UP000027586">
    <property type="component" value="Unassembled WGS sequence"/>
</dbReference>
<evidence type="ECO:0000313" key="2">
    <source>
        <dbReference type="Proteomes" id="UP000027586"/>
    </source>
</evidence>
<proteinExistence type="predicted"/>
<keyword evidence="2" id="KW-1185">Reference proteome</keyword>
<comment type="caution">
    <text evidence="1">The sequence shown here is derived from an EMBL/GenBank/DDBJ whole genome shotgun (WGS) entry which is preliminary data.</text>
</comment>
<sequence>MDGNYKQGELSMSMRFPVSHLKKLPRKMLSGHADHFRSHKASTLHHVNLRNRYLLCFTYAVNVVELLPPNGQCRGHYKQGDELGEMANRHVLMAHVVDRLLHKWDDDDGCL</sequence>
<organism evidence="1 2">
    <name type="scientific">Lichtheimia corymbifera JMRC:FSU:9682</name>
    <dbReference type="NCBI Taxonomy" id="1263082"/>
    <lineage>
        <taxon>Eukaryota</taxon>
        <taxon>Fungi</taxon>
        <taxon>Fungi incertae sedis</taxon>
        <taxon>Mucoromycota</taxon>
        <taxon>Mucoromycotina</taxon>
        <taxon>Mucoromycetes</taxon>
        <taxon>Mucorales</taxon>
        <taxon>Lichtheimiaceae</taxon>
        <taxon>Lichtheimia</taxon>
    </lineage>
</organism>
<reference evidence="1" key="1">
    <citation type="submission" date="2013-08" db="EMBL/GenBank/DDBJ databases">
        <title>Gene expansion shapes genome architecture in the human pathogen Lichtheimia corymbifera: an evolutionary genomics analysis in the ancient terrestrial Mucorales (Mucoromycotina).</title>
        <authorList>
            <person name="Schwartze V.U."/>
            <person name="Winter S."/>
            <person name="Shelest E."/>
            <person name="Marcet-Houben M."/>
            <person name="Horn F."/>
            <person name="Wehner S."/>
            <person name="Hoffmann K."/>
            <person name="Riege K."/>
            <person name="Sammeth M."/>
            <person name="Nowrousian M."/>
            <person name="Valiante V."/>
            <person name="Linde J."/>
            <person name="Jacobsen I.D."/>
            <person name="Marz M."/>
            <person name="Brakhage A.A."/>
            <person name="Gabaldon T."/>
            <person name="Bocker S."/>
            <person name="Voigt K."/>
        </authorList>
    </citation>
    <scope>NUCLEOTIDE SEQUENCE [LARGE SCALE GENOMIC DNA]</scope>
    <source>
        <strain evidence="1">FSU 9682</strain>
    </source>
</reference>
<dbReference type="VEuPathDB" id="FungiDB:LCOR_09392.1"/>
<evidence type="ECO:0000313" key="1">
    <source>
        <dbReference type="EMBL" id="CDH58533.1"/>
    </source>
</evidence>
<accession>A0A068S862</accession>
<name>A0A068S862_9FUNG</name>
<protein>
    <submittedName>
        <fullName evidence="1">Uncharacterized protein</fullName>
    </submittedName>
</protein>
<dbReference type="AlphaFoldDB" id="A0A068S862"/>
<dbReference type="EMBL" id="CBTN010000057">
    <property type="protein sequence ID" value="CDH58533.1"/>
    <property type="molecule type" value="Genomic_DNA"/>
</dbReference>